<organism evidence="3">
    <name type="scientific">marine sediment metagenome</name>
    <dbReference type="NCBI Taxonomy" id="412755"/>
    <lineage>
        <taxon>unclassified sequences</taxon>
        <taxon>metagenomes</taxon>
        <taxon>ecological metagenomes</taxon>
    </lineage>
</organism>
<evidence type="ECO:0000313" key="3">
    <source>
        <dbReference type="EMBL" id="GAH08983.1"/>
    </source>
</evidence>
<feature type="domain" description="Core-binding (CB)" evidence="2">
    <location>
        <begin position="32"/>
        <end position="112"/>
    </location>
</feature>
<dbReference type="Gene3D" id="1.10.150.130">
    <property type="match status" value="1"/>
</dbReference>
<evidence type="ECO:0000259" key="2">
    <source>
        <dbReference type="PROSITE" id="PS51900"/>
    </source>
</evidence>
<reference evidence="3" key="1">
    <citation type="journal article" date="2014" name="Front. Microbiol.">
        <title>High frequency of phylogenetically diverse reductive dehalogenase-homologous genes in deep subseafloor sedimentary metagenomes.</title>
        <authorList>
            <person name="Kawai M."/>
            <person name="Futagami T."/>
            <person name="Toyoda A."/>
            <person name="Takaki Y."/>
            <person name="Nishi S."/>
            <person name="Hori S."/>
            <person name="Arai W."/>
            <person name="Tsubouchi T."/>
            <person name="Morono Y."/>
            <person name="Uchiyama I."/>
            <person name="Ito T."/>
            <person name="Fujiyama A."/>
            <person name="Inagaki F."/>
            <person name="Takami H."/>
        </authorList>
    </citation>
    <scope>NUCLEOTIDE SEQUENCE</scope>
    <source>
        <strain evidence="3">Expedition CK06-06</strain>
    </source>
</reference>
<gene>
    <name evidence="3" type="ORF">S01H4_53873</name>
</gene>
<sequence length="140" mass="16306">MADKIVEVPLLFELISRERKDNLSEGDRERLLLWSRVFEEWLNIRKNMVTKSVHGRSIKSWIDLLDFSQMLPWEITTEVIRDWIVFLSENELAVSTIRVKITGVSKFYEYCIEQGSGNQRLEVQEPGDRGIAVSSADRFG</sequence>
<name>X1EK26_9ZZZZ</name>
<dbReference type="AlphaFoldDB" id="X1EK26"/>
<proteinExistence type="predicted"/>
<dbReference type="PROSITE" id="PS51900">
    <property type="entry name" value="CB"/>
    <property type="match status" value="1"/>
</dbReference>
<keyword evidence="1" id="KW-0238">DNA-binding</keyword>
<evidence type="ECO:0000256" key="1">
    <source>
        <dbReference type="ARBA" id="ARBA00023125"/>
    </source>
</evidence>
<protein>
    <recommendedName>
        <fullName evidence="2">Core-binding (CB) domain-containing protein</fullName>
    </recommendedName>
</protein>
<dbReference type="InterPro" id="IPR010998">
    <property type="entry name" value="Integrase_recombinase_N"/>
</dbReference>
<dbReference type="GO" id="GO:0003677">
    <property type="term" value="F:DNA binding"/>
    <property type="evidence" value="ECO:0007669"/>
    <property type="project" value="UniProtKB-KW"/>
</dbReference>
<comment type="caution">
    <text evidence="3">The sequence shown here is derived from an EMBL/GenBank/DDBJ whole genome shotgun (WGS) entry which is preliminary data.</text>
</comment>
<dbReference type="InterPro" id="IPR044068">
    <property type="entry name" value="CB"/>
</dbReference>
<accession>X1EK26</accession>
<dbReference type="EMBL" id="BART01030944">
    <property type="protein sequence ID" value="GAH08983.1"/>
    <property type="molecule type" value="Genomic_DNA"/>
</dbReference>